<accession>A0A7W8GF42</accession>
<organism evidence="1 2">
    <name type="scientific">Deinococcus budaensis</name>
    <dbReference type="NCBI Taxonomy" id="1665626"/>
    <lineage>
        <taxon>Bacteria</taxon>
        <taxon>Thermotogati</taxon>
        <taxon>Deinococcota</taxon>
        <taxon>Deinococci</taxon>
        <taxon>Deinococcales</taxon>
        <taxon>Deinococcaceae</taxon>
        <taxon>Deinococcus</taxon>
    </lineage>
</organism>
<dbReference type="EMBL" id="JACHFN010000006">
    <property type="protein sequence ID" value="MBB5234474.1"/>
    <property type="molecule type" value="Genomic_DNA"/>
</dbReference>
<proteinExistence type="predicted"/>
<sequence>MTFVANTASRNQGRRGHLGLALQASPGTFLPPTHYLRLTGGSGFLPDDLERMSQAFRGTAFEAPAERAGTDYQGRSVNFEASAADLVMMLKANMGMPDAQGVITPVDSTQWDNFFPLPAISGQWFVPGAGHVQFTDGQLHELTLTVPEQRTEMVTGTANFHAGRAVLHPEGEAGFTPAAAVIPSYTGAFGRLHHSVKIAGVTYSPDGASTARFYNPVEPLPATGEYVDGFAPSEQPIGVEFGMAWGRPIPSILEASRTKAFLSYVWRLASGGTEAAPANLIEVTASVQVTAREVPVSPGRVRTTATFRARTQTPGVSPFSITVKAA</sequence>
<evidence type="ECO:0000313" key="2">
    <source>
        <dbReference type="Proteomes" id="UP000525389"/>
    </source>
</evidence>
<dbReference type="AlphaFoldDB" id="A0A7W8GF42"/>
<protein>
    <submittedName>
        <fullName evidence="1">Uncharacterized protein</fullName>
    </submittedName>
</protein>
<comment type="caution">
    <text evidence="1">The sequence shown here is derived from an EMBL/GenBank/DDBJ whole genome shotgun (WGS) entry which is preliminary data.</text>
</comment>
<gene>
    <name evidence="1" type="ORF">HNQ09_001912</name>
</gene>
<dbReference type="Proteomes" id="UP000525389">
    <property type="component" value="Unassembled WGS sequence"/>
</dbReference>
<name>A0A7W8GF42_9DEIO</name>
<evidence type="ECO:0000313" key="1">
    <source>
        <dbReference type="EMBL" id="MBB5234474.1"/>
    </source>
</evidence>
<dbReference type="RefSeq" id="WP_184028326.1">
    <property type="nucleotide sequence ID" value="NZ_JACHFN010000006.1"/>
</dbReference>
<keyword evidence="2" id="KW-1185">Reference proteome</keyword>
<reference evidence="1 2" key="1">
    <citation type="submission" date="2020-08" db="EMBL/GenBank/DDBJ databases">
        <title>Genomic Encyclopedia of Type Strains, Phase IV (KMG-IV): sequencing the most valuable type-strain genomes for metagenomic binning, comparative biology and taxonomic classification.</title>
        <authorList>
            <person name="Goeker M."/>
        </authorList>
    </citation>
    <scope>NUCLEOTIDE SEQUENCE [LARGE SCALE GENOMIC DNA]</scope>
    <source>
        <strain evidence="1 2">DSM 101791</strain>
    </source>
</reference>